<accession>A0AAD5M1C7</accession>
<organism evidence="2 3">
    <name type="scientific">Parelaphostrongylus tenuis</name>
    <name type="common">Meningeal worm</name>
    <dbReference type="NCBI Taxonomy" id="148309"/>
    <lineage>
        <taxon>Eukaryota</taxon>
        <taxon>Metazoa</taxon>
        <taxon>Ecdysozoa</taxon>
        <taxon>Nematoda</taxon>
        <taxon>Chromadorea</taxon>
        <taxon>Rhabditida</taxon>
        <taxon>Rhabditina</taxon>
        <taxon>Rhabditomorpha</taxon>
        <taxon>Strongyloidea</taxon>
        <taxon>Metastrongylidae</taxon>
        <taxon>Parelaphostrongylus</taxon>
    </lineage>
</organism>
<gene>
    <name evidence="2" type="ORF">KIN20_006147</name>
</gene>
<feature type="compositionally biased region" description="Polar residues" evidence="1">
    <location>
        <begin position="131"/>
        <end position="144"/>
    </location>
</feature>
<proteinExistence type="predicted"/>
<reference evidence="2" key="1">
    <citation type="submission" date="2021-06" db="EMBL/GenBank/DDBJ databases">
        <title>Parelaphostrongylus tenuis whole genome reference sequence.</title>
        <authorList>
            <person name="Garwood T.J."/>
            <person name="Larsen P.A."/>
            <person name="Fountain-Jones N.M."/>
            <person name="Garbe J.R."/>
            <person name="Macchietto M.G."/>
            <person name="Kania S.A."/>
            <person name="Gerhold R.W."/>
            <person name="Richards J.E."/>
            <person name="Wolf T.M."/>
        </authorList>
    </citation>
    <scope>NUCLEOTIDE SEQUENCE</scope>
    <source>
        <strain evidence="2">MNPRO001-30</strain>
        <tissue evidence="2">Meninges</tissue>
    </source>
</reference>
<dbReference type="AlphaFoldDB" id="A0AAD5M1C7"/>
<sequence length="144" mass="15592">MSTKNEYSYKRSPSSDHPHCEIAAGLILNSGGMWSDPAGQASSRTSPSQALPLCLSPWFTLARRMLFGSLVLQTIEEGAKGFVQRLVMQTVVASPPDAVISTILSQLTVDISYTPMSCPMVTGPEEMRESSILSKPLESSRTQV</sequence>
<protein>
    <submittedName>
        <fullName evidence="2">Uncharacterized protein</fullName>
    </submittedName>
</protein>
<evidence type="ECO:0000313" key="2">
    <source>
        <dbReference type="EMBL" id="KAJ1350370.1"/>
    </source>
</evidence>
<evidence type="ECO:0000256" key="1">
    <source>
        <dbReference type="SAM" id="MobiDB-lite"/>
    </source>
</evidence>
<name>A0AAD5M1C7_PARTN</name>
<feature type="region of interest" description="Disordered" evidence="1">
    <location>
        <begin position="124"/>
        <end position="144"/>
    </location>
</feature>
<evidence type="ECO:0000313" key="3">
    <source>
        <dbReference type="Proteomes" id="UP001196413"/>
    </source>
</evidence>
<comment type="caution">
    <text evidence="2">The sequence shown here is derived from an EMBL/GenBank/DDBJ whole genome shotgun (WGS) entry which is preliminary data.</text>
</comment>
<keyword evidence="3" id="KW-1185">Reference proteome</keyword>
<dbReference type="Proteomes" id="UP001196413">
    <property type="component" value="Unassembled WGS sequence"/>
</dbReference>
<dbReference type="EMBL" id="JAHQIW010000850">
    <property type="protein sequence ID" value="KAJ1350370.1"/>
    <property type="molecule type" value="Genomic_DNA"/>
</dbReference>